<dbReference type="Proteomes" id="UP000603865">
    <property type="component" value="Unassembled WGS sequence"/>
</dbReference>
<keyword evidence="3" id="KW-1185">Reference proteome</keyword>
<dbReference type="EMBL" id="BMQL01000020">
    <property type="protein sequence ID" value="GGR17285.1"/>
    <property type="molecule type" value="Genomic_DNA"/>
</dbReference>
<accession>A0A918CDW3</accession>
<reference evidence="2" key="2">
    <citation type="submission" date="2020-09" db="EMBL/GenBank/DDBJ databases">
        <authorList>
            <person name="Sun Q."/>
            <person name="Ohkuma M."/>
        </authorList>
    </citation>
    <scope>NUCLEOTIDE SEQUENCE</scope>
    <source>
        <strain evidence="2">JCM 31311</strain>
    </source>
</reference>
<comment type="caution">
    <text evidence="2">The sequence shown here is derived from an EMBL/GenBank/DDBJ whole genome shotgun (WGS) entry which is preliminary data.</text>
</comment>
<feature type="region of interest" description="Disordered" evidence="1">
    <location>
        <begin position="47"/>
        <end position="69"/>
    </location>
</feature>
<protein>
    <submittedName>
        <fullName evidence="2">Uncharacterized protein</fullName>
    </submittedName>
</protein>
<evidence type="ECO:0000256" key="1">
    <source>
        <dbReference type="SAM" id="MobiDB-lite"/>
    </source>
</evidence>
<proteinExistence type="predicted"/>
<sequence length="99" mass="11067">MTTSRSGQWLVGKGSMPVRSMVSGRLGASRLEVEGSICRWYTGNEPEKESVGNMKREAGQCPAPRRDAASRQQWKCDRVKWDDDWAAGVLKLHQCAEGR</sequence>
<organism evidence="2 3">
    <name type="scientific">Deinococcus ruber</name>
    <dbReference type="NCBI Taxonomy" id="1848197"/>
    <lineage>
        <taxon>Bacteria</taxon>
        <taxon>Thermotogati</taxon>
        <taxon>Deinococcota</taxon>
        <taxon>Deinococci</taxon>
        <taxon>Deinococcales</taxon>
        <taxon>Deinococcaceae</taxon>
        <taxon>Deinococcus</taxon>
    </lineage>
</organism>
<evidence type="ECO:0000313" key="3">
    <source>
        <dbReference type="Proteomes" id="UP000603865"/>
    </source>
</evidence>
<gene>
    <name evidence="2" type="ORF">GCM10008957_32390</name>
</gene>
<name>A0A918CDW3_9DEIO</name>
<evidence type="ECO:0000313" key="2">
    <source>
        <dbReference type="EMBL" id="GGR17285.1"/>
    </source>
</evidence>
<reference evidence="2" key="1">
    <citation type="journal article" date="2014" name="Int. J. Syst. Evol. Microbiol.">
        <title>Complete genome sequence of Corynebacterium casei LMG S-19264T (=DSM 44701T), isolated from a smear-ripened cheese.</title>
        <authorList>
            <consortium name="US DOE Joint Genome Institute (JGI-PGF)"/>
            <person name="Walter F."/>
            <person name="Albersmeier A."/>
            <person name="Kalinowski J."/>
            <person name="Ruckert C."/>
        </authorList>
    </citation>
    <scope>NUCLEOTIDE SEQUENCE</scope>
    <source>
        <strain evidence="2">JCM 31311</strain>
    </source>
</reference>
<dbReference type="AlphaFoldDB" id="A0A918CDW3"/>